<keyword evidence="2" id="KW-0238">DNA-binding</keyword>
<feature type="domain" description="IclR-ED" evidence="5">
    <location>
        <begin position="68"/>
        <end position="224"/>
    </location>
</feature>
<dbReference type="RefSeq" id="WP_160382204.1">
    <property type="nucleotide sequence ID" value="NZ_WNXQ01000003.1"/>
</dbReference>
<dbReference type="PANTHER" id="PTHR30136">
    <property type="entry name" value="HELIX-TURN-HELIX TRANSCRIPTIONAL REGULATOR, ICLR FAMILY"/>
    <property type="match status" value="1"/>
</dbReference>
<proteinExistence type="predicted"/>
<reference evidence="6 7" key="1">
    <citation type="submission" date="2019-11" db="EMBL/GenBank/DDBJ databases">
        <title>Pseudooceanicola pacifica sp. nov., isolated from deep-sea sediment of the Pacific Ocean.</title>
        <authorList>
            <person name="Lyu L."/>
        </authorList>
    </citation>
    <scope>NUCLEOTIDE SEQUENCE [LARGE SCALE GENOMIC DNA]</scope>
    <source>
        <strain evidence="6 7">216_PA32_1</strain>
    </source>
</reference>
<dbReference type="GO" id="GO:0003677">
    <property type="term" value="F:DNA binding"/>
    <property type="evidence" value="ECO:0007669"/>
    <property type="project" value="UniProtKB-KW"/>
</dbReference>
<evidence type="ECO:0000313" key="6">
    <source>
        <dbReference type="EMBL" id="MWB77952.1"/>
    </source>
</evidence>
<evidence type="ECO:0000313" key="7">
    <source>
        <dbReference type="Proteomes" id="UP000443843"/>
    </source>
</evidence>
<sequence length="224" mass="24759">MKEQRVEAVERALSIIECFSAADRELTLTEISELTGLYMSTILRLCGSLERYGYIVRRPTGEFRVGPSLWRLGSLYSKGFEQAEVIRPVLREIVEKTKETATFYVREGDDRVCLFRETSPHSLRFDLDEGARLTMDRGAGAHVLRAFSDDARPEDDAIRTAGFAISEGERTPNVTALAVPVLDPTGGIRGALGVSGPTFRLDQDARNAALAVLQAASHRLNSQQ</sequence>
<dbReference type="InterPro" id="IPR005471">
    <property type="entry name" value="Tscrpt_reg_IclR_N"/>
</dbReference>
<name>A0A844WCK6_9RHOB</name>
<dbReference type="EMBL" id="WNXQ01000003">
    <property type="protein sequence ID" value="MWB77952.1"/>
    <property type="molecule type" value="Genomic_DNA"/>
</dbReference>
<keyword evidence="7" id="KW-1185">Reference proteome</keyword>
<dbReference type="PANTHER" id="PTHR30136:SF39">
    <property type="entry name" value="TRANSCRIPTIONAL REGULATORY PROTEIN"/>
    <property type="match status" value="1"/>
</dbReference>
<dbReference type="Gene3D" id="3.30.450.40">
    <property type="match status" value="2"/>
</dbReference>
<feature type="domain" description="HTH iclR-type" evidence="4">
    <location>
        <begin position="6"/>
        <end position="67"/>
    </location>
</feature>
<dbReference type="GO" id="GO:0045892">
    <property type="term" value="P:negative regulation of DNA-templated transcription"/>
    <property type="evidence" value="ECO:0007669"/>
    <property type="project" value="TreeGrafter"/>
</dbReference>
<evidence type="ECO:0000259" key="5">
    <source>
        <dbReference type="PROSITE" id="PS51078"/>
    </source>
</evidence>
<evidence type="ECO:0000256" key="3">
    <source>
        <dbReference type="ARBA" id="ARBA00023163"/>
    </source>
</evidence>
<comment type="caution">
    <text evidence="6">The sequence shown here is derived from an EMBL/GenBank/DDBJ whole genome shotgun (WGS) entry which is preliminary data.</text>
</comment>
<evidence type="ECO:0000256" key="2">
    <source>
        <dbReference type="ARBA" id="ARBA00023125"/>
    </source>
</evidence>
<keyword evidence="3" id="KW-0804">Transcription</keyword>
<dbReference type="SUPFAM" id="SSF55781">
    <property type="entry name" value="GAF domain-like"/>
    <property type="match status" value="1"/>
</dbReference>
<gene>
    <name evidence="6" type="ORF">GLS40_07955</name>
</gene>
<dbReference type="Proteomes" id="UP000443843">
    <property type="component" value="Unassembled WGS sequence"/>
</dbReference>
<protein>
    <submittedName>
        <fullName evidence="6">Helix-turn-helix domain-containing protein</fullName>
    </submittedName>
</protein>
<dbReference type="InterPro" id="IPR036388">
    <property type="entry name" value="WH-like_DNA-bd_sf"/>
</dbReference>
<dbReference type="PROSITE" id="PS51078">
    <property type="entry name" value="ICLR_ED"/>
    <property type="match status" value="1"/>
</dbReference>
<accession>A0A844WCK6</accession>
<keyword evidence="1" id="KW-0805">Transcription regulation</keyword>
<dbReference type="InterPro" id="IPR036390">
    <property type="entry name" value="WH_DNA-bd_sf"/>
</dbReference>
<evidence type="ECO:0000259" key="4">
    <source>
        <dbReference type="PROSITE" id="PS51077"/>
    </source>
</evidence>
<dbReference type="Pfam" id="PF09339">
    <property type="entry name" value="HTH_IclR"/>
    <property type="match status" value="1"/>
</dbReference>
<dbReference type="InterPro" id="IPR014757">
    <property type="entry name" value="Tscrpt_reg_IclR_C"/>
</dbReference>
<dbReference type="SUPFAM" id="SSF46785">
    <property type="entry name" value="Winged helix' DNA-binding domain"/>
    <property type="match status" value="1"/>
</dbReference>
<dbReference type="GO" id="GO:0003700">
    <property type="term" value="F:DNA-binding transcription factor activity"/>
    <property type="evidence" value="ECO:0007669"/>
    <property type="project" value="TreeGrafter"/>
</dbReference>
<dbReference type="Pfam" id="PF01614">
    <property type="entry name" value="IclR_C"/>
    <property type="match status" value="1"/>
</dbReference>
<dbReference type="SMART" id="SM00346">
    <property type="entry name" value="HTH_ICLR"/>
    <property type="match status" value="1"/>
</dbReference>
<dbReference type="InterPro" id="IPR050707">
    <property type="entry name" value="HTH_MetabolicPath_Reg"/>
</dbReference>
<dbReference type="InterPro" id="IPR029016">
    <property type="entry name" value="GAF-like_dom_sf"/>
</dbReference>
<dbReference type="AlphaFoldDB" id="A0A844WCK6"/>
<evidence type="ECO:0000256" key="1">
    <source>
        <dbReference type="ARBA" id="ARBA00023015"/>
    </source>
</evidence>
<dbReference type="PROSITE" id="PS51077">
    <property type="entry name" value="HTH_ICLR"/>
    <property type="match status" value="1"/>
</dbReference>
<organism evidence="6 7">
    <name type="scientific">Pseudooceanicola pacificus</name>
    <dbReference type="NCBI Taxonomy" id="2676438"/>
    <lineage>
        <taxon>Bacteria</taxon>
        <taxon>Pseudomonadati</taxon>
        <taxon>Pseudomonadota</taxon>
        <taxon>Alphaproteobacteria</taxon>
        <taxon>Rhodobacterales</taxon>
        <taxon>Paracoccaceae</taxon>
        <taxon>Pseudooceanicola</taxon>
    </lineage>
</organism>
<dbReference type="Gene3D" id="1.10.10.10">
    <property type="entry name" value="Winged helix-like DNA-binding domain superfamily/Winged helix DNA-binding domain"/>
    <property type="match status" value="1"/>
</dbReference>